<keyword evidence="1 2" id="KW-0732">Signal</keyword>
<evidence type="ECO:0000313" key="6">
    <source>
        <dbReference type="Proteomes" id="UP000886653"/>
    </source>
</evidence>
<dbReference type="SUPFAM" id="SSF81296">
    <property type="entry name" value="E set domains"/>
    <property type="match status" value="1"/>
</dbReference>
<dbReference type="Gene3D" id="2.60.120.260">
    <property type="entry name" value="Galactose-binding domain-like"/>
    <property type="match status" value="1"/>
</dbReference>
<evidence type="ECO:0000256" key="1">
    <source>
        <dbReference type="ARBA" id="ARBA00022729"/>
    </source>
</evidence>
<evidence type="ECO:0000259" key="4">
    <source>
        <dbReference type="Pfam" id="PF09118"/>
    </source>
</evidence>
<keyword evidence="6" id="KW-1185">Reference proteome</keyword>
<dbReference type="Gene3D" id="2.130.10.80">
    <property type="entry name" value="Galactose oxidase/kelch, beta-propeller"/>
    <property type="match status" value="1"/>
</dbReference>
<dbReference type="InterPro" id="IPR015202">
    <property type="entry name" value="GO-like_E_set"/>
</dbReference>
<reference evidence="5" key="1">
    <citation type="submission" date="2013-11" db="EMBL/GenBank/DDBJ databases">
        <title>Genome sequence of the fusiform rust pathogen reveals effectors for host alternation and coevolution with pine.</title>
        <authorList>
            <consortium name="DOE Joint Genome Institute"/>
            <person name="Smith K."/>
            <person name="Pendleton A."/>
            <person name="Kubisiak T."/>
            <person name="Anderson C."/>
            <person name="Salamov A."/>
            <person name="Aerts A."/>
            <person name="Riley R."/>
            <person name="Clum A."/>
            <person name="Lindquist E."/>
            <person name="Ence D."/>
            <person name="Campbell M."/>
            <person name="Kronenberg Z."/>
            <person name="Feau N."/>
            <person name="Dhillon B."/>
            <person name="Hamelin R."/>
            <person name="Burleigh J."/>
            <person name="Smith J."/>
            <person name="Yandell M."/>
            <person name="Nelson C."/>
            <person name="Grigoriev I."/>
            <person name="Davis J."/>
        </authorList>
    </citation>
    <scope>NUCLEOTIDE SEQUENCE</scope>
    <source>
        <strain evidence="5">G11</strain>
    </source>
</reference>
<organism evidence="5 6">
    <name type="scientific">Cronartium quercuum f. sp. fusiforme G11</name>
    <dbReference type="NCBI Taxonomy" id="708437"/>
    <lineage>
        <taxon>Eukaryota</taxon>
        <taxon>Fungi</taxon>
        <taxon>Dikarya</taxon>
        <taxon>Basidiomycota</taxon>
        <taxon>Pucciniomycotina</taxon>
        <taxon>Pucciniomycetes</taxon>
        <taxon>Pucciniales</taxon>
        <taxon>Coleosporiaceae</taxon>
        <taxon>Cronartium</taxon>
    </lineage>
</organism>
<dbReference type="InterPro" id="IPR037293">
    <property type="entry name" value="Gal_Oxidase_central_sf"/>
</dbReference>
<dbReference type="Gene3D" id="2.60.40.10">
    <property type="entry name" value="Immunoglobulins"/>
    <property type="match status" value="1"/>
</dbReference>
<dbReference type="EMBL" id="MU167213">
    <property type="protein sequence ID" value="KAG0151464.1"/>
    <property type="molecule type" value="Genomic_DNA"/>
</dbReference>
<evidence type="ECO:0008006" key="7">
    <source>
        <dbReference type="Google" id="ProtNLM"/>
    </source>
</evidence>
<dbReference type="InterPro" id="IPR013783">
    <property type="entry name" value="Ig-like_fold"/>
</dbReference>
<dbReference type="Pfam" id="PF07250">
    <property type="entry name" value="Glyoxal_oxid_N"/>
    <property type="match status" value="1"/>
</dbReference>
<dbReference type="PANTHER" id="PTHR32208">
    <property type="entry name" value="SECRETED PROTEIN-RELATED"/>
    <property type="match status" value="1"/>
</dbReference>
<dbReference type="Proteomes" id="UP000886653">
    <property type="component" value="Unassembled WGS sequence"/>
</dbReference>
<dbReference type="Pfam" id="PF09118">
    <property type="entry name" value="GO-like_E_set"/>
    <property type="match status" value="1"/>
</dbReference>
<gene>
    <name evidence="5" type="ORF">CROQUDRAFT_36925</name>
</gene>
<comment type="caution">
    <text evidence="5">The sequence shown here is derived from an EMBL/GenBank/DDBJ whole genome shotgun (WGS) entry which is preliminary data.</text>
</comment>
<sequence>MISLPHSNLIPLTIILVFTFLPISECQTSSLTQLYPRQASTLAWGGYVPTNAKEEGLYGGKPFRPFYVPEGAHVIHAQDKSNEIKYSGEGWKNSPDSHDGGKETTNVGDSIEFNWEGNEIEFFGFKAGKLEKGISNIGIYIDGQPQPQKDILRCDLDETYHDQLIFRKSDLTSTEKHSIKIVHQGKPDELLSFTAFVTINSNTQQAGLSSNPSQPKMRKIKRATPDKRWTLVQKGNTGVAAMQLSVISDTEAIIIDKVEHNPLTVNGHPAWAAIYNLETNDVRPLNPLSNSFCAAGSFLGNGTMVNVGGNPVVTDLTGAADFGDTDGIQSIRLFTPCDNGKCDILEYPKTLHMTSARWYPTLARLADGSVMIVGGSKRGGWKNNPAVNNPTIEYFPPKKLNFADGSPRVPIHLPFLERTLSSNLYPLVIPLPKVDTVFMAANNDAMLYNWRTGVETPLPPFPNGVRVTYPFSGTGIILPMTHRNGYIPEVLICGGSALSDKATEKQVKVSDPASDQCVRMVLEPEGIAKGWEVEKMPQPRIMPDAVIMPDGKILIINGGMTGTAGYGNLQGIIGQSNADKPAFTPVLYDPLAKKGSRFSSAGMPTSNIARLYHSVATLTASGKVMIAGSNPNLDRSAIKYQTEYRVEWLSPPYIGNPNRPTISSVPSIVNYKEVFRVKMKAGDNMNNQDVKVVLIDFGFITHGVHMNSRSVELKFEVAKAPNDLLVLGPPKPEVYPPGYAWIFILINDIPSEGRRIMIGSGKM</sequence>
<evidence type="ECO:0000256" key="2">
    <source>
        <dbReference type="SAM" id="SignalP"/>
    </source>
</evidence>
<accession>A0A9P6TGX0</accession>
<proteinExistence type="predicted"/>
<dbReference type="SUPFAM" id="SSF50965">
    <property type="entry name" value="Galactose oxidase, central domain"/>
    <property type="match status" value="1"/>
</dbReference>
<dbReference type="InterPro" id="IPR009880">
    <property type="entry name" value="Glyoxal_oxidase_N"/>
</dbReference>
<dbReference type="PANTHER" id="PTHR32208:SF96">
    <property type="entry name" value="GLYOXAL OXIDASE"/>
    <property type="match status" value="1"/>
</dbReference>
<dbReference type="AlphaFoldDB" id="A0A9P6TGX0"/>
<protein>
    <recommendedName>
        <fullName evidence="7">Copper radical oxidase</fullName>
    </recommendedName>
</protein>
<evidence type="ECO:0000313" key="5">
    <source>
        <dbReference type="EMBL" id="KAG0151464.1"/>
    </source>
</evidence>
<dbReference type="InterPro" id="IPR011043">
    <property type="entry name" value="Gal_Oxase/kelch_b-propeller"/>
</dbReference>
<name>A0A9P6TGX0_9BASI</name>
<evidence type="ECO:0000259" key="3">
    <source>
        <dbReference type="Pfam" id="PF07250"/>
    </source>
</evidence>
<feature type="chain" id="PRO_5040232799" description="Copper radical oxidase" evidence="2">
    <location>
        <begin position="27"/>
        <end position="763"/>
    </location>
</feature>
<dbReference type="OrthoDB" id="2019572at2759"/>
<feature type="domain" description="Glyoxal oxidase N-terminal" evidence="3">
    <location>
        <begin position="270"/>
        <end position="653"/>
    </location>
</feature>
<dbReference type="InterPro" id="IPR014756">
    <property type="entry name" value="Ig_E-set"/>
</dbReference>
<dbReference type="CDD" id="cd02851">
    <property type="entry name" value="E_set_GO_C"/>
    <property type="match status" value="1"/>
</dbReference>
<feature type="domain" description="Galactose oxidase-like Early set" evidence="4">
    <location>
        <begin position="659"/>
        <end position="758"/>
    </location>
</feature>
<feature type="signal peptide" evidence="2">
    <location>
        <begin position="1"/>
        <end position="26"/>
    </location>
</feature>